<feature type="transmembrane region" description="Helical" evidence="2">
    <location>
        <begin position="78"/>
        <end position="98"/>
    </location>
</feature>
<comment type="caution">
    <text evidence="3">The sequence shown here is derived from an EMBL/GenBank/DDBJ whole genome shotgun (WGS) entry which is preliminary data.</text>
</comment>
<evidence type="ECO:0000256" key="2">
    <source>
        <dbReference type="SAM" id="Phobius"/>
    </source>
</evidence>
<accession>A0A4S8PFL7</accession>
<organism evidence="3 4">
    <name type="scientific">Glycomyces paridis</name>
    <dbReference type="NCBI Taxonomy" id="2126555"/>
    <lineage>
        <taxon>Bacteria</taxon>
        <taxon>Bacillati</taxon>
        <taxon>Actinomycetota</taxon>
        <taxon>Actinomycetes</taxon>
        <taxon>Glycomycetales</taxon>
        <taxon>Glycomycetaceae</taxon>
        <taxon>Glycomyces</taxon>
    </lineage>
</organism>
<dbReference type="OrthoDB" id="8440251at2"/>
<evidence type="ECO:0000256" key="1">
    <source>
        <dbReference type="SAM" id="MobiDB-lite"/>
    </source>
</evidence>
<feature type="region of interest" description="Disordered" evidence="1">
    <location>
        <begin position="168"/>
        <end position="194"/>
    </location>
</feature>
<feature type="region of interest" description="Disordered" evidence="1">
    <location>
        <begin position="455"/>
        <end position="488"/>
    </location>
</feature>
<sequence>MPPSQRLAQWRDLLRQRGNALPPQRARGPRPIRTRVLWLTLGIAALGAWLYFDVQSDLIDQVGTATSLELTQLRLDTVRNTLTVAAAIGGAAALLLSFRRQQYDEYHSTEQRITELRIQAVQQLGSDNPTVRIGGLHNLERLGDQHPELRQVILDEICSFLRLPYTPETPREADATTESDPSAGGVREPGRKVDAQREVRLIAQEILQRRLRKRSDRDDRPVWSHERINLKNAVLHDLSLNGCALNNADFTNATFKGDTDFNDVTFADDADFEGVMFNGAAYFKRATFTSDSHFRDARFTRTAYFMGAAIKGAADFMGAAFNGAADFKNAAFHGDLFFRDATFTRAAYFVNATFTRAALFVYATFTGDADFRNATFTGEASFRSAAFTTGASYEGATFNRTASYGGANFNRAANFKSTTFNMGGNLRAATYSHVNLKGSRVRSGARISLPDGWSPGPLDYGYRSIVPSSPTDSGEEAPSDVPEGEAVP</sequence>
<feature type="transmembrane region" description="Helical" evidence="2">
    <location>
        <begin position="35"/>
        <end position="52"/>
    </location>
</feature>
<dbReference type="InterPro" id="IPR001646">
    <property type="entry name" value="5peptide_repeat"/>
</dbReference>
<keyword evidence="2" id="KW-0812">Transmembrane</keyword>
<keyword evidence="2" id="KW-1133">Transmembrane helix</keyword>
<dbReference type="RefSeq" id="WP_136530846.1">
    <property type="nucleotide sequence ID" value="NZ_STGX01000012.1"/>
</dbReference>
<evidence type="ECO:0000313" key="4">
    <source>
        <dbReference type="Proteomes" id="UP000305792"/>
    </source>
</evidence>
<reference evidence="3 4" key="1">
    <citation type="journal article" date="2018" name="Int. J. Syst. Evol. Microbiol.">
        <title>Glycomyces paridis sp. nov., isolated from the medicinal plant Paris polyphylla.</title>
        <authorList>
            <person name="Fang X.M."/>
            <person name="Bai J.L."/>
            <person name="Su J."/>
            <person name="Zhao L.L."/>
            <person name="Liu H.Y."/>
            <person name="Ma B.P."/>
            <person name="Zhang Y.Q."/>
            <person name="Yu L.Y."/>
        </authorList>
    </citation>
    <scope>NUCLEOTIDE SEQUENCE [LARGE SCALE GENOMIC DNA]</scope>
    <source>
        <strain evidence="3 4">CPCC 204357</strain>
    </source>
</reference>
<name>A0A4S8PFL7_9ACTN</name>
<gene>
    <name evidence="3" type="ORF">E9998_16850</name>
</gene>
<keyword evidence="2" id="KW-0472">Membrane</keyword>
<keyword evidence="4" id="KW-1185">Reference proteome</keyword>
<protein>
    <submittedName>
        <fullName evidence="3">Pentapeptide repeat-containing protein</fullName>
    </submittedName>
</protein>
<dbReference type="AlphaFoldDB" id="A0A4S8PFL7"/>
<proteinExistence type="predicted"/>
<dbReference type="Gene3D" id="2.160.20.80">
    <property type="entry name" value="E3 ubiquitin-protein ligase SopA"/>
    <property type="match status" value="1"/>
</dbReference>
<dbReference type="EMBL" id="STGX01000012">
    <property type="protein sequence ID" value="THV27129.1"/>
    <property type="molecule type" value="Genomic_DNA"/>
</dbReference>
<dbReference type="Pfam" id="PF13576">
    <property type="entry name" value="Pentapeptide_3"/>
    <property type="match status" value="2"/>
</dbReference>
<dbReference type="Proteomes" id="UP000305792">
    <property type="component" value="Unassembled WGS sequence"/>
</dbReference>
<evidence type="ECO:0000313" key="3">
    <source>
        <dbReference type="EMBL" id="THV27129.1"/>
    </source>
</evidence>